<dbReference type="Pfam" id="PF12662">
    <property type="entry name" value="cEGF"/>
    <property type="match status" value="1"/>
</dbReference>
<dbReference type="GO" id="GO:0005509">
    <property type="term" value="F:calcium ion binding"/>
    <property type="evidence" value="ECO:0007669"/>
    <property type="project" value="InterPro"/>
</dbReference>
<dbReference type="PROSITE" id="PS00011">
    <property type="entry name" value="GLA_1"/>
    <property type="match status" value="1"/>
</dbReference>
<dbReference type="FunFam" id="4.10.740.10:FF:000001">
    <property type="entry name" value="vitamin K-dependent protein S"/>
    <property type="match status" value="1"/>
</dbReference>
<evidence type="ECO:0000256" key="7">
    <source>
        <dbReference type="SAM" id="MobiDB-lite"/>
    </source>
</evidence>
<dbReference type="InterPro" id="IPR035972">
    <property type="entry name" value="GLA-like_dom_SF"/>
</dbReference>
<dbReference type="InterPro" id="IPR012224">
    <property type="entry name" value="Pept_S1A_FX"/>
</dbReference>
<dbReference type="InterPro" id="IPR043504">
    <property type="entry name" value="Peptidase_S1_PA_chymotrypsin"/>
</dbReference>
<dbReference type="SUPFAM" id="SSF50494">
    <property type="entry name" value="Trypsin-like serine proteases"/>
    <property type="match status" value="1"/>
</dbReference>
<evidence type="ECO:0000259" key="10">
    <source>
        <dbReference type="PROSITE" id="PS50240"/>
    </source>
</evidence>
<evidence type="ECO:0000256" key="5">
    <source>
        <dbReference type="ARBA" id="ARBA00023180"/>
    </source>
</evidence>
<evidence type="ECO:0000256" key="6">
    <source>
        <dbReference type="PROSITE-ProRule" id="PRU00076"/>
    </source>
</evidence>
<dbReference type="GO" id="GO:0006508">
    <property type="term" value="P:proteolysis"/>
    <property type="evidence" value="ECO:0007669"/>
    <property type="project" value="InterPro"/>
</dbReference>
<dbReference type="Pfam" id="PF00008">
    <property type="entry name" value="EGF"/>
    <property type="match status" value="1"/>
</dbReference>
<dbReference type="InterPro" id="IPR017857">
    <property type="entry name" value="Coagulation_fac-like_Gla_dom"/>
</dbReference>
<dbReference type="Proteomes" id="UP001178508">
    <property type="component" value="Chromosome 24"/>
</dbReference>
<dbReference type="PROSITE" id="PS50026">
    <property type="entry name" value="EGF_3"/>
    <property type="match status" value="1"/>
</dbReference>
<dbReference type="PRINTS" id="PR00001">
    <property type="entry name" value="GLABLOOD"/>
</dbReference>
<dbReference type="AlphaFoldDB" id="A0AAV1HNT2"/>
<gene>
    <name evidence="12" type="ORF">XNOV1_A021103</name>
</gene>
<dbReference type="FunFam" id="2.10.25.10:FF:000321">
    <property type="entry name" value="Protein delta homolog 1"/>
    <property type="match status" value="1"/>
</dbReference>
<comment type="caution">
    <text evidence="6">Lacks conserved residue(s) required for the propagation of feature annotation.</text>
</comment>
<feature type="domain" description="Peptidase S1" evidence="10">
    <location>
        <begin position="203"/>
        <end position="517"/>
    </location>
</feature>
<dbReference type="SUPFAM" id="SSF57630">
    <property type="entry name" value="GLA-domain"/>
    <property type="match status" value="1"/>
</dbReference>
<dbReference type="PIRSF" id="PIRSF001143">
    <property type="entry name" value="Factor_X"/>
    <property type="match status" value="1"/>
</dbReference>
<evidence type="ECO:0000259" key="9">
    <source>
        <dbReference type="PROSITE" id="PS50026"/>
    </source>
</evidence>
<dbReference type="Gene3D" id="2.40.10.10">
    <property type="entry name" value="Trypsin-like serine proteases"/>
    <property type="match status" value="3"/>
</dbReference>
<keyword evidence="4 6" id="KW-1015">Disulfide bond</keyword>
<feature type="signal peptide" evidence="8">
    <location>
        <begin position="1"/>
        <end position="25"/>
    </location>
</feature>
<dbReference type="CDD" id="cd00054">
    <property type="entry name" value="EGF_CA"/>
    <property type="match status" value="1"/>
</dbReference>
<evidence type="ECO:0000313" key="12">
    <source>
        <dbReference type="EMBL" id="CAJ1087633.1"/>
    </source>
</evidence>
<dbReference type="GO" id="GO:0004252">
    <property type="term" value="F:serine-type endopeptidase activity"/>
    <property type="evidence" value="ECO:0007669"/>
    <property type="project" value="InterPro"/>
</dbReference>
<sequence length="534" mass="59567">MAARTPVSLLSLYLLGCFLQVLIQGQVFQAPPVSDIFLRSKRANKYLLEEILQGNLERECYEEWCTFEEAREYFEDDDQTKEFWKKYQESNHCEPNPCLNGGMCTETTGGFICLCPNPYYGKTCELGSIALDDVNLEDGGDPPTAPQINVAELSECPTDGPTACQQLCTASYYSFECSCIPGFRLQSDKRTCEPKVKFPCGQVPGGFNSTRSMCQHGKCPWQVSLMNSRGLELCGGVVLGRHSVLTAASCLFIESGPEYNPKPSDFYVIAARRGLAIKVRALYIHSRYRKNHHDNDLVLIELAVPVPFSSRSIHLCLPTKDFCENILMQSGRTGIAMREEYSPTEQLVYMTLDECRVQLNASQPLSNKMFCMKTQHEPSGTRTRAQRSLHGHVGSQNETQGEQEGLLKNQNDTQKRLSGQGVNQSQTLESQNAAGDTDRCGYNFCLEPEEDSRLRDEVDSRRCDGILQGTPVVTMDQGTVFVTGLLMPSSAGCNGGSGKLVFTKLSRYLNWINPRLEVVEDRMTPQVNQYPGSD</sequence>
<dbReference type="InterPro" id="IPR001254">
    <property type="entry name" value="Trypsin_dom"/>
</dbReference>
<dbReference type="GO" id="GO:0007596">
    <property type="term" value="P:blood coagulation"/>
    <property type="evidence" value="ECO:0007669"/>
    <property type="project" value="InterPro"/>
</dbReference>
<evidence type="ECO:0000256" key="4">
    <source>
        <dbReference type="ARBA" id="ARBA00023157"/>
    </source>
</evidence>
<dbReference type="SMART" id="SM00069">
    <property type="entry name" value="GLA"/>
    <property type="match status" value="1"/>
</dbReference>
<dbReference type="PANTHER" id="PTHR24278:SF35">
    <property type="entry name" value="PROTEIN Z, VITAMIN K-DEPENDENT PLASMA GLYCOPROTEIN B"/>
    <property type="match status" value="1"/>
</dbReference>
<accession>A0AAV1HNT2</accession>
<dbReference type="PROSITE" id="PS50240">
    <property type="entry name" value="TRYPSIN_DOM"/>
    <property type="match status" value="1"/>
</dbReference>
<evidence type="ECO:0000256" key="8">
    <source>
        <dbReference type="SAM" id="SignalP"/>
    </source>
</evidence>
<dbReference type="SMART" id="SM00020">
    <property type="entry name" value="Tryp_SPc"/>
    <property type="match status" value="1"/>
</dbReference>
<dbReference type="InterPro" id="IPR050442">
    <property type="entry name" value="Peptidase_S1_coag_factors"/>
</dbReference>
<dbReference type="Gene3D" id="2.10.25.10">
    <property type="entry name" value="Laminin"/>
    <property type="match status" value="2"/>
</dbReference>
<feature type="chain" id="PRO_5043707266" evidence="8">
    <location>
        <begin position="26"/>
        <end position="534"/>
    </location>
</feature>
<keyword evidence="13" id="KW-1185">Reference proteome</keyword>
<dbReference type="PANTHER" id="PTHR24278">
    <property type="entry name" value="COAGULATION FACTOR"/>
    <property type="match status" value="1"/>
</dbReference>
<keyword evidence="5" id="KW-0325">Glycoprotein</keyword>
<organism evidence="12 13">
    <name type="scientific">Xyrichtys novacula</name>
    <name type="common">Pearly razorfish</name>
    <name type="synonym">Hemipteronotus novacula</name>
    <dbReference type="NCBI Taxonomy" id="13765"/>
    <lineage>
        <taxon>Eukaryota</taxon>
        <taxon>Metazoa</taxon>
        <taxon>Chordata</taxon>
        <taxon>Craniata</taxon>
        <taxon>Vertebrata</taxon>
        <taxon>Euteleostomi</taxon>
        <taxon>Actinopterygii</taxon>
        <taxon>Neopterygii</taxon>
        <taxon>Teleostei</taxon>
        <taxon>Neoteleostei</taxon>
        <taxon>Acanthomorphata</taxon>
        <taxon>Eupercaria</taxon>
        <taxon>Labriformes</taxon>
        <taxon>Labridae</taxon>
        <taxon>Xyrichtys</taxon>
    </lineage>
</organism>
<keyword evidence="3" id="KW-0677">Repeat</keyword>
<proteinExistence type="predicted"/>
<reference evidence="12" key="1">
    <citation type="submission" date="2023-08" db="EMBL/GenBank/DDBJ databases">
        <authorList>
            <person name="Alioto T."/>
            <person name="Alioto T."/>
            <person name="Gomez Garrido J."/>
        </authorList>
    </citation>
    <scope>NUCLEOTIDE SEQUENCE</scope>
</reference>
<name>A0AAV1HNT2_XYRNO</name>
<dbReference type="Gene3D" id="4.10.740.10">
    <property type="entry name" value="Coagulation Factor IX"/>
    <property type="match status" value="1"/>
</dbReference>
<evidence type="ECO:0000256" key="3">
    <source>
        <dbReference type="ARBA" id="ARBA00022737"/>
    </source>
</evidence>
<dbReference type="InterPro" id="IPR009003">
    <property type="entry name" value="Peptidase_S1_PA"/>
</dbReference>
<dbReference type="GO" id="GO:0005615">
    <property type="term" value="C:extracellular space"/>
    <property type="evidence" value="ECO:0007669"/>
    <property type="project" value="TreeGrafter"/>
</dbReference>
<dbReference type="SUPFAM" id="SSF57196">
    <property type="entry name" value="EGF/Laminin"/>
    <property type="match status" value="2"/>
</dbReference>
<dbReference type="PROSITE" id="PS00022">
    <property type="entry name" value="EGF_1"/>
    <property type="match status" value="1"/>
</dbReference>
<dbReference type="SMART" id="SM00181">
    <property type="entry name" value="EGF"/>
    <property type="match status" value="2"/>
</dbReference>
<evidence type="ECO:0000256" key="2">
    <source>
        <dbReference type="ARBA" id="ARBA00022729"/>
    </source>
</evidence>
<feature type="domain" description="Gla" evidence="11">
    <location>
        <begin position="43"/>
        <end position="89"/>
    </location>
</feature>
<feature type="compositionally biased region" description="Polar residues" evidence="7">
    <location>
        <begin position="394"/>
        <end position="404"/>
    </location>
</feature>
<evidence type="ECO:0000313" key="13">
    <source>
        <dbReference type="Proteomes" id="UP001178508"/>
    </source>
</evidence>
<dbReference type="InterPro" id="IPR026823">
    <property type="entry name" value="cEGF"/>
</dbReference>
<dbReference type="InterPro" id="IPR001881">
    <property type="entry name" value="EGF-like_Ca-bd_dom"/>
</dbReference>
<protein>
    <submittedName>
        <fullName evidence="12">Vitamin K-dependent protein Z-like</fullName>
    </submittedName>
</protein>
<keyword evidence="2 8" id="KW-0732">Signal</keyword>
<keyword evidence="1 6" id="KW-0245">EGF-like domain</keyword>
<dbReference type="Pfam" id="PF00089">
    <property type="entry name" value="Trypsin"/>
    <property type="match status" value="1"/>
</dbReference>
<dbReference type="EMBL" id="OY660887">
    <property type="protein sequence ID" value="CAJ1087633.1"/>
    <property type="molecule type" value="Genomic_DNA"/>
</dbReference>
<dbReference type="PROSITE" id="PS01186">
    <property type="entry name" value="EGF_2"/>
    <property type="match status" value="1"/>
</dbReference>
<evidence type="ECO:0000259" key="11">
    <source>
        <dbReference type="PROSITE" id="PS50998"/>
    </source>
</evidence>
<dbReference type="PROSITE" id="PS50998">
    <property type="entry name" value="GLA_2"/>
    <property type="match status" value="1"/>
</dbReference>
<evidence type="ECO:0000256" key="1">
    <source>
        <dbReference type="ARBA" id="ARBA00022536"/>
    </source>
</evidence>
<dbReference type="SMART" id="SM00179">
    <property type="entry name" value="EGF_CA"/>
    <property type="match status" value="2"/>
</dbReference>
<dbReference type="Pfam" id="PF00594">
    <property type="entry name" value="Gla"/>
    <property type="match status" value="1"/>
</dbReference>
<feature type="disulfide bond" evidence="6">
    <location>
        <begin position="115"/>
        <end position="124"/>
    </location>
</feature>
<dbReference type="InterPro" id="IPR000294">
    <property type="entry name" value="GLA_domain"/>
</dbReference>
<feature type="domain" description="EGF-like" evidence="9">
    <location>
        <begin position="89"/>
        <end position="125"/>
    </location>
</feature>
<dbReference type="InterPro" id="IPR000742">
    <property type="entry name" value="EGF"/>
</dbReference>
<feature type="region of interest" description="Disordered" evidence="7">
    <location>
        <begin position="375"/>
        <end position="404"/>
    </location>
</feature>